<keyword evidence="2" id="KW-1185">Reference proteome</keyword>
<protein>
    <submittedName>
        <fullName evidence="1">Uncharacterized protein</fullName>
    </submittedName>
</protein>
<dbReference type="AlphaFoldDB" id="A0A3P6U4B3"/>
<dbReference type="Proteomes" id="UP000277928">
    <property type="component" value="Unassembled WGS sequence"/>
</dbReference>
<gene>
    <name evidence="1" type="ORF">NLS_LOCUS7389</name>
</gene>
<evidence type="ECO:0000313" key="1">
    <source>
        <dbReference type="EMBL" id="VDK85970.1"/>
    </source>
</evidence>
<evidence type="ECO:0000313" key="2">
    <source>
        <dbReference type="Proteomes" id="UP000277928"/>
    </source>
</evidence>
<dbReference type="EMBL" id="UYRX01000755">
    <property type="protein sequence ID" value="VDK85970.1"/>
    <property type="molecule type" value="Genomic_DNA"/>
</dbReference>
<proteinExistence type="predicted"/>
<accession>A0A3P6U4B3</accession>
<sequence length="80" mass="9207">MERNFERDISHNFPSHWVALLPTLKASMQRCGTNDATAIGRKSAEKICEEIAYVKLRLGFGSQMVLLLWNFSERTHLIEV</sequence>
<reference evidence="1 2" key="1">
    <citation type="submission" date="2018-08" db="EMBL/GenBank/DDBJ databases">
        <authorList>
            <person name="Laetsch R D."/>
            <person name="Stevens L."/>
            <person name="Kumar S."/>
            <person name="Blaxter L. M."/>
        </authorList>
    </citation>
    <scope>NUCLEOTIDE SEQUENCE [LARGE SCALE GENOMIC DNA]</scope>
</reference>
<name>A0A3P6U4B3_LITSI</name>
<organism evidence="1 2">
    <name type="scientific">Litomosoides sigmodontis</name>
    <name type="common">Filarial nematode worm</name>
    <dbReference type="NCBI Taxonomy" id="42156"/>
    <lineage>
        <taxon>Eukaryota</taxon>
        <taxon>Metazoa</taxon>
        <taxon>Ecdysozoa</taxon>
        <taxon>Nematoda</taxon>
        <taxon>Chromadorea</taxon>
        <taxon>Rhabditida</taxon>
        <taxon>Spirurina</taxon>
        <taxon>Spiruromorpha</taxon>
        <taxon>Filarioidea</taxon>
        <taxon>Onchocercidae</taxon>
        <taxon>Litomosoides</taxon>
    </lineage>
</organism>